<evidence type="ECO:0000256" key="4">
    <source>
        <dbReference type="ARBA" id="ARBA00022679"/>
    </source>
</evidence>
<dbReference type="InterPro" id="IPR006001">
    <property type="entry name" value="Therm_gnt_kin"/>
</dbReference>
<dbReference type="InterPro" id="IPR031322">
    <property type="entry name" value="Shikimate/glucono_kinase"/>
</dbReference>
<dbReference type="PANTHER" id="PTHR43442:SF3">
    <property type="entry name" value="GLUCONOKINASE-RELATED"/>
    <property type="match status" value="1"/>
</dbReference>
<evidence type="ECO:0000256" key="8">
    <source>
        <dbReference type="ARBA" id="ARBA00048090"/>
    </source>
</evidence>
<sequence length="163" mass="18245">MENKKEILFVMGVSGSGKTTIGKLLAEKLELPFFDGDAYHPKANVEKMAEGHPLNDEDRKGWLHRLNELAKKQALDGAIIACSALKSQYREQLRQGLHTVEFIYLEGSFDLISERLANRKGHFMPTALLRSQFDALEIPKHAISVSIDATPSEVVENILKEIS</sequence>
<dbReference type="Gene3D" id="3.40.50.300">
    <property type="entry name" value="P-loop containing nucleotide triphosphate hydrolases"/>
    <property type="match status" value="1"/>
</dbReference>
<name>A0A0F9J343_9ZZZZ</name>
<dbReference type="GO" id="GO:0005737">
    <property type="term" value="C:cytoplasm"/>
    <property type="evidence" value="ECO:0007669"/>
    <property type="project" value="TreeGrafter"/>
</dbReference>
<dbReference type="EC" id="2.7.1.12" evidence="3"/>
<comment type="catalytic activity">
    <reaction evidence="8">
        <text>D-gluconate + ATP = 6-phospho-D-gluconate + ADP + H(+)</text>
        <dbReference type="Rhea" id="RHEA:19433"/>
        <dbReference type="ChEBI" id="CHEBI:15378"/>
        <dbReference type="ChEBI" id="CHEBI:18391"/>
        <dbReference type="ChEBI" id="CHEBI:30616"/>
        <dbReference type="ChEBI" id="CHEBI:58759"/>
        <dbReference type="ChEBI" id="CHEBI:456216"/>
        <dbReference type="EC" id="2.7.1.12"/>
    </reaction>
</comment>
<dbReference type="PRINTS" id="PR01100">
    <property type="entry name" value="SHIKIMTKNASE"/>
</dbReference>
<evidence type="ECO:0000256" key="2">
    <source>
        <dbReference type="ARBA" id="ARBA00008420"/>
    </source>
</evidence>
<dbReference type="GO" id="GO:0046316">
    <property type="term" value="F:gluconokinase activity"/>
    <property type="evidence" value="ECO:0007669"/>
    <property type="project" value="UniProtKB-EC"/>
</dbReference>
<keyword evidence="5" id="KW-0547">Nucleotide-binding</keyword>
<dbReference type="AlphaFoldDB" id="A0A0F9J343"/>
<keyword evidence="6" id="KW-0418">Kinase</keyword>
<evidence type="ECO:0000256" key="6">
    <source>
        <dbReference type="ARBA" id="ARBA00022777"/>
    </source>
</evidence>
<gene>
    <name evidence="9" type="ORF">LCGC14_1504620</name>
</gene>
<comment type="caution">
    <text evidence="9">The sequence shown here is derived from an EMBL/GenBank/DDBJ whole genome shotgun (WGS) entry which is preliminary data.</text>
</comment>
<organism evidence="9">
    <name type="scientific">marine sediment metagenome</name>
    <dbReference type="NCBI Taxonomy" id="412755"/>
    <lineage>
        <taxon>unclassified sequences</taxon>
        <taxon>metagenomes</taxon>
        <taxon>ecological metagenomes</taxon>
    </lineage>
</organism>
<dbReference type="FunFam" id="3.40.50.300:FF:000522">
    <property type="entry name" value="Gluconokinase"/>
    <property type="match status" value="1"/>
</dbReference>
<evidence type="ECO:0000256" key="1">
    <source>
        <dbReference type="ARBA" id="ARBA00004761"/>
    </source>
</evidence>
<dbReference type="PANTHER" id="PTHR43442">
    <property type="entry name" value="GLUCONOKINASE-RELATED"/>
    <property type="match status" value="1"/>
</dbReference>
<keyword evidence="4" id="KW-0808">Transferase</keyword>
<evidence type="ECO:0000256" key="7">
    <source>
        <dbReference type="ARBA" id="ARBA00022840"/>
    </source>
</evidence>
<reference evidence="9" key="1">
    <citation type="journal article" date="2015" name="Nature">
        <title>Complex archaea that bridge the gap between prokaryotes and eukaryotes.</title>
        <authorList>
            <person name="Spang A."/>
            <person name="Saw J.H."/>
            <person name="Jorgensen S.L."/>
            <person name="Zaremba-Niedzwiedzka K."/>
            <person name="Martijn J."/>
            <person name="Lind A.E."/>
            <person name="van Eijk R."/>
            <person name="Schleper C."/>
            <person name="Guy L."/>
            <person name="Ettema T.J."/>
        </authorList>
    </citation>
    <scope>NUCLEOTIDE SEQUENCE</scope>
</reference>
<dbReference type="NCBIfam" id="TIGR01313">
    <property type="entry name" value="therm_gnt_kin"/>
    <property type="match status" value="1"/>
</dbReference>
<comment type="similarity">
    <text evidence="2">Belongs to the gluconokinase GntK/GntV family.</text>
</comment>
<dbReference type="GO" id="GO:0005975">
    <property type="term" value="P:carbohydrate metabolic process"/>
    <property type="evidence" value="ECO:0007669"/>
    <property type="project" value="InterPro"/>
</dbReference>
<protein>
    <recommendedName>
        <fullName evidence="3">gluconokinase</fullName>
        <ecNumber evidence="3">2.7.1.12</ecNumber>
    </recommendedName>
</protein>
<dbReference type="SUPFAM" id="SSF52540">
    <property type="entry name" value="P-loop containing nucleoside triphosphate hydrolases"/>
    <property type="match status" value="1"/>
</dbReference>
<evidence type="ECO:0000313" key="9">
    <source>
        <dbReference type="EMBL" id="KKM64119.1"/>
    </source>
</evidence>
<dbReference type="CDD" id="cd02021">
    <property type="entry name" value="GntK"/>
    <property type="match status" value="1"/>
</dbReference>
<dbReference type="GO" id="GO:0005524">
    <property type="term" value="F:ATP binding"/>
    <property type="evidence" value="ECO:0007669"/>
    <property type="project" value="UniProtKB-KW"/>
</dbReference>
<proteinExistence type="inferred from homology"/>
<dbReference type="InterPro" id="IPR027417">
    <property type="entry name" value="P-loop_NTPase"/>
</dbReference>
<evidence type="ECO:0000256" key="5">
    <source>
        <dbReference type="ARBA" id="ARBA00022741"/>
    </source>
</evidence>
<accession>A0A0F9J343</accession>
<keyword evidence="7" id="KW-0067">ATP-binding</keyword>
<dbReference type="EMBL" id="LAZR01010966">
    <property type="protein sequence ID" value="KKM64119.1"/>
    <property type="molecule type" value="Genomic_DNA"/>
</dbReference>
<dbReference type="Pfam" id="PF01202">
    <property type="entry name" value="SKI"/>
    <property type="match status" value="1"/>
</dbReference>
<evidence type="ECO:0000256" key="3">
    <source>
        <dbReference type="ARBA" id="ARBA00012054"/>
    </source>
</evidence>
<comment type="pathway">
    <text evidence="1">Carbohydrate acid metabolism.</text>
</comment>